<name>A0AAD0U792_9BURK</name>
<dbReference type="Gene3D" id="1.10.443.10">
    <property type="entry name" value="Intergrase catalytic core"/>
    <property type="match status" value="1"/>
</dbReference>
<evidence type="ECO:0000256" key="1">
    <source>
        <dbReference type="ARBA" id="ARBA00022908"/>
    </source>
</evidence>
<organism evidence="4 5">
    <name type="scientific">Herbaspirillum rubrisubalbicans</name>
    <dbReference type="NCBI Taxonomy" id="80842"/>
    <lineage>
        <taxon>Bacteria</taxon>
        <taxon>Pseudomonadati</taxon>
        <taxon>Pseudomonadota</taxon>
        <taxon>Betaproteobacteria</taxon>
        <taxon>Burkholderiales</taxon>
        <taxon>Oxalobacteraceae</taxon>
        <taxon>Herbaspirillum</taxon>
    </lineage>
</organism>
<dbReference type="GO" id="GO:0006310">
    <property type="term" value="P:DNA recombination"/>
    <property type="evidence" value="ECO:0007669"/>
    <property type="project" value="UniProtKB-KW"/>
</dbReference>
<reference evidence="4 5" key="1">
    <citation type="submission" date="2017-11" db="EMBL/GenBank/DDBJ databases">
        <title>Complete genome sequence of Herbaspirillum rubrisubalbicans DSM 11543.</title>
        <authorList>
            <person name="Chen M."/>
            <person name="An Q."/>
        </authorList>
    </citation>
    <scope>NUCLEOTIDE SEQUENCE [LARGE SCALE GENOMIC DNA]</scope>
    <source>
        <strain evidence="4 5">DSM 11543</strain>
    </source>
</reference>
<keyword evidence="2" id="KW-0233">DNA recombination</keyword>
<dbReference type="Pfam" id="PF00589">
    <property type="entry name" value="Phage_integrase"/>
    <property type="match status" value="1"/>
</dbReference>
<feature type="domain" description="Tyr recombinase" evidence="3">
    <location>
        <begin position="34"/>
        <end position="231"/>
    </location>
</feature>
<evidence type="ECO:0000313" key="5">
    <source>
        <dbReference type="Proteomes" id="UP000269199"/>
    </source>
</evidence>
<dbReference type="SUPFAM" id="SSF56349">
    <property type="entry name" value="DNA breaking-rejoining enzymes"/>
    <property type="match status" value="1"/>
</dbReference>
<proteinExistence type="predicted"/>
<dbReference type="InterPro" id="IPR050090">
    <property type="entry name" value="Tyrosine_recombinase_XerCD"/>
</dbReference>
<evidence type="ECO:0000313" key="4">
    <source>
        <dbReference type="EMBL" id="AYR23621.1"/>
    </source>
</evidence>
<dbReference type="EMBL" id="CP024996">
    <property type="protein sequence ID" value="AYR23621.1"/>
    <property type="molecule type" value="Genomic_DNA"/>
</dbReference>
<keyword evidence="1" id="KW-0229">DNA integration</keyword>
<gene>
    <name evidence="4" type="ORF">RC54_07180</name>
</gene>
<sequence length="231" mass="26573">MIVSHIFRTAISRRWCVDLQNPVKTVELPRPSRMRSRRFEADEYEYLSAEFAKFSNPQIWSFFELLIETACRRGELLRLRVRDIDLEARTATLLDTKNGEDRVIGLSSRAAMLLAPLLKKPTGEKVVSVHKEVPEKRVFNVTTRAIRYAFEKALSLAKDKYRSDCEKAGHQPRAGFLENIRLHDCRREATSRMFEKGLDVMEVSSQTGHKTLSMLRGYTNLRASALARKLG</sequence>
<evidence type="ECO:0000259" key="3">
    <source>
        <dbReference type="PROSITE" id="PS51898"/>
    </source>
</evidence>
<dbReference type="Proteomes" id="UP000269199">
    <property type="component" value="Chromosome"/>
</dbReference>
<dbReference type="PROSITE" id="PS51898">
    <property type="entry name" value="TYR_RECOMBINASE"/>
    <property type="match status" value="1"/>
</dbReference>
<dbReference type="GO" id="GO:0003677">
    <property type="term" value="F:DNA binding"/>
    <property type="evidence" value="ECO:0007669"/>
    <property type="project" value="InterPro"/>
</dbReference>
<dbReference type="GO" id="GO:0015074">
    <property type="term" value="P:DNA integration"/>
    <property type="evidence" value="ECO:0007669"/>
    <property type="project" value="UniProtKB-KW"/>
</dbReference>
<dbReference type="AlphaFoldDB" id="A0AAD0U792"/>
<dbReference type="InterPro" id="IPR002104">
    <property type="entry name" value="Integrase_catalytic"/>
</dbReference>
<evidence type="ECO:0000256" key="2">
    <source>
        <dbReference type="ARBA" id="ARBA00023172"/>
    </source>
</evidence>
<protein>
    <submittedName>
        <fullName evidence="4">Site-specific integrase</fullName>
    </submittedName>
</protein>
<dbReference type="PANTHER" id="PTHR30349">
    <property type="entry name" value="PHAGE INTEGRASE-RELATED"/>
    <property type="match status" value="1"/>
</dbReference>
<dbReference type="CDD" id="cd00796">
    <property type="entry name" value="INT_Rci_Hp1_C"/>
    <property type="match status" value="1"/>
</dbReference>
<accession>A0AAD0U792</accession>
<dbReference type="InterPro" id="IPR013762">
    <property type="entry name" value="Integrase-like_cat_sf"/>
</dbReference>
<dbReference type="InterPro" id="IPR011010">
    <property type="entry name" value="DNA_brk_join_enz"/>
</dbReference>
<dbReference type="PANTHER" id="PTHR30349:SF94">
    <property type="entry name" value="INTEGRASE_RECOMBINASE HI_1414-RELATED"/>
    <property type="match status" value="1"/>
</dbReference>